<dbReference type="PROSITE" id="PS00630">
    <property type="entry name" value="IMP_2"/>
    <property type="match status" value="1"/>
</dbReference>
<evidence type="ECO:0000256" key="2">
    <source>
        <dbReference type="ARBA" id="ARBA00001946"/>
    </source>
</evidence>
<dbReference type="InterPro" id="IPR000760">
    <property type="entry name" value="Inositol_monophosphatase-like"/>
</dbReference>
<dbReference type="EC" id="3.1.3.25" evidence="8"/>
<evidence type="ECO:0000256" key="3">
    <source>
        <dbReference type="ARBA" id="ARBA00009759"/>
    </source>
</evidence>
<evidence type="ECO:0000256" key="7">
    <source>
        <dbReference type="PIRSR" id="PIRSR600760-2"/>
    </source>
</evidence>
<comment type="caution">
    <text evidence="9">The sequence shown here is derived from an EMBL/GenBank/DDBJ whole genome shotgun (WGS) entry which is preliminary data.</text>
</comment>
<dbReference type="Gene3D" id="3.40.190.80">
    <property type="match status" value="1"/>
</dbReference>
<comment type="cofactor">
    <cofactor evidence="2 7 8">
        <name>Mg(2+)</name>
        <dbReference type="ChEBI" id="CHEBI:18420"/>
    </cofactor>
</comment>
<feature type="binding site" evidence="7">
    <location>
        <position position="265"/>
    </location>
    <ligand>
        <name>Mg(2+)</name>
        <dbReference type="ChEBI" id="CHEBI:18420"/>
        <label>1</label>
        <note>catalytic</note>
    </ligand>
</feature>
<name>A0A813H445_POLGL</name>
<dbReference type="GO" id="GO:0007165">
    <property type="term" value="P:signal transduction"/>
    <property type="evidence" value="ECO:0007669"/>
    <property type="project" value="TreeGrafter"/>
</dbReference>
<evidence type="ECO:0000256" key="5">
    <source>
        <dbReference type="ARBA" id="ARBA00022801"/>
    </source>
</evidence>
<dbReference type="EMBL" id="CAJNNW010000899">
    <property type="protein sequence ID" value="CAE8632396.1"/>
    <property type="molecule type" value="Genomic_DNA"/>
</dbReference>
<dbReference type="GO" id="GO:0006021">
    <property type="term" value="P:inositol biosynthetic process"/>
    <property type="evidence" value="ECO:0007669"/>
    <property type="project" value="UniProtKB-UniPathway"/>
</dbReference>
<keyword evidence="6 7" id="KW-0460">Magnesium</keyword>
<feature type="binding site" evidence="7">
    <location>
        <position position="103"/>
    </location>
    <ligand>
        <name>Mg(2+)</name>
        <dbReference type="ChEBI" id="CHEBI:18420"/>
        <label>1</label>
        <note>catalytic</note>
    </ligand>
</feature>
<dbReference type="InterPro" id="IPR033942">
    <property type="entry name" value="IMPase"/>
</dbReference>
<dbReference type="AlphaFoldDB" id="A0A813H445"/>
<dbReference type="GO" id="GO:0008934">
    <property type="term" value="F:inositol monophosphate 1-phosphatase activity"/>
    <property type="evidence" value="ECO:0007669"/>
    <property type="project" value="InterPro"/>
</dbReference>
<gene>
    <name evidence="9" type="ORF">PGLA2088_LOCUS1196</name>
</gene>
<dbReference type="PRINTS" id="PR00377">
    <property type="entry name" value="IMPHPHTASES"/>
</dbReference>
<feature type="binding site" evidence="7">
    <location>
        <position position="102"/>
    </location>
    <ligand>
        <name>Mg(2+)</name>
        <dbReference type="ChEBI" id="CHEBI:18420"/>
        <label>1</label>
        <note>catalytic</note>
    </ligand>
</feature>
<evidence type="ECO:0000256" key="1">
    <source>
        <dbReference type="ARBA" id="ARBA00001033"/>
    </source>
</evidence>
<dbReference type="FunFam" id="3.30.540.10:FF:000004">
    <property type="entry name" value="Inositol-1-monophosphatase"/>
    <property type="match status" value="1"/>
</dbReference>
<feature type="binding site" evidence="7">
    <location>
        <position position="100"/>
    </location>
    <ligand>
        <name>Mg(2+)</name>
        <dbReference type="ChEBI" id="CHEBI:18420"/>
        <label>1</label>
        <note>catalytic</note>
    </ligand>
</feature>
<sequence length="342" mass="36902">MLAASLAVDPVTPPLDEVLSVAQEAALLAGRHIQTAWLQRGEVKATKSNATDLVTETDQRCEELVNELLKSKFPGHQIIGEESAGASKYELTDAPTWTIDPIDGTTNFVHRLALSCVIISYICKREVLVGVVYDPMADELFWATRGGGAFLRGRAASVPSPIHVSETKCLQQAVISMDPGPWRVENNSCSCAPARALVLECSYGRDAEAVARFCASQSAILRRSVRNIRVLGSTGLNMAYVACGRLDAGFEEGSWDTNLGPKIWDIAAGKLLVEEAGGISRDLSVDLSSRRPLDLLQRCFFCASSESLAEELLEAIAEGRTAQKSDLPHSGCVEGVAKRQKL</sequence>
<evidence type="ECO:0000256" key="6">
    <source>
        <dbReference type="ARBA" id="ARBA00022842"/>
    </source>
</evidence>
<comment type="catalytic activity">
    <reaction evidence="1 8">
        <text>a myo-inositol phosphate + H2O = myo-inositol + phosphate</text>
        <dbReference type="Rhea" id="RHEA:24056"/>
        <dbReference type="ChEBI" id="CHEBI:15377"/>
        <dbReference type="ChEBI" id="CHEBI:17268"/>
        <dbReference type="ChEBI" id="CHEBI:43474"/>
        <dbReference type="ChEBI" id="CHEBI:84139"/>
        <dbReference type="EC" id="3.1.3.25"/>
    </reaction>
</comment>
<proteinExistence type="inferred from homology"/>
<dbReference type="PANTHER" id="PTHR20854">
    <property type="entry name" value="INOSITOL MONOPHOSPHATASE"/>
    <property type="match status" value="1"/>
</dbReference>
<evidence type="ECO:0000256" key="4">
    <source>
        <dbReference type="ARBA" id="ARBA00022723"/>
    </source>
</evidence>
<reference evidence="9" key="1">
    <citation type="submission" date="2021-02" db="EMBL/GenBank/DDBJ databases">
        <authorList>
            <person name="Dougan E. K."/>
            <person name="Rhodes N."/>
            <person name="Thang M."/>
            <person name="Chan C."/>
        </authorList>
    </citation>
    <scope>NUCLEOTIDE SEQUENCE</scope>
</reference>
<comment type="pathway">
    <text evidence="8">Polyol metabolism; myo-inositol biosynthesis; myo-inositol from D-glucose 6-phosphate: step 2/2.</text>
</comment>
<organism evidence="9 10">
    <name type="scientific">Polarella glacialis</name>
    <name type="common">Dinoflagellate</name>
    <dbReference type="NCBI Taxonomy" id="89957"/>
    <lineage>
        <taxon>Eukaryota</taxon>
        <taxon>Sar</taxon>
        <taxon>Alveolata</taxon>
        <taxon>Dinophyceae</taxon>
        <taxon>Suessiales</taxon>
        <taxon>Suessiaceae</taxon>
        <taxon>Polarella</taxon>
    </lineage>
</organism>
<evidence type="ECO:0000313" key="10">
    <source>
        <dbReference type="Proteomes" id="UP000626109"/>
    </source>
</evidence>
<protein>
    <recommendedName>
        <fullName evidence="8">Inositol-1-monophosphatase</fullName>
        <ecNumber evidence="8">3.1.3.25</ecNumber>
    </recommendedName>
</protein>
<dbReference type="PROSITE" id="PS00629">
    <property type="entry name" value="IMP_1"/>
    <property type="match status" value="1"/>
</dbReference>
<comment type="similarity">
    <text evidence="3 8">Belongs to the inositol monophosphatase superfamily.</text>
</comment>
<evidence type="ECO:0000256" key="8">
    <source>
        <dbReference type="RuleBase" id="RU364068"/>
    </source>
</evidence>
<dbReference type="GO" id="GO:0046872">
    <property type="term" value="F:metal ion binding"/>
    <property type="evidence" value="ECO:0007669"/>
    <property type="project" value="UniProtKB-KW"/>
</dbReference>
<dbReference type="Proteomes" id="UP000626109">
    <property type="component" value="Unassembled WGS sequence"/>
</dbReference>
<accession>A0A813H445</accession>
<dbReference type="GO" id="GO:0046854">
    <property type="term" value="P:phosphatidylinositol phosphate biosynthetic process"/>
    <property type="evidence" value="ECO:0007669"/>
    <property type="project" value="InterPro"/>
</dbReference>
<dbReference type="UniPathway" id="UPA00823">
    <property type="reaction ID" value="UER00788"/>
</dbReference>
<dbReference type="Gene3D" id="3.30.540.10">
    <property type="entry name" value="Fructose-1,6-Bisphosphatase, subunit A, domain 1"/>
    <property type="match status" value="1"/>
</dbReference>
<keyword evidence="5 8" id="KW-0378">Hydrolase</keyword>
<dbReference type="InterPro" id="IPR020550">
    <property type="entry name" value="Inositol_monophosphatase_CS"/>
</dbReference>
<dbReference type="SUPFAM" id="SSF56655">
    <property type="entry name" value="Carbohydrate phosphatase"/>
    <property type="match status" value="1"/>
</dbReference>
<keyword evidence="4 7" id="KW-0479">Metal-binding</keyword>
<dbReference type="InterPro" id="IPR020583">
    <property type="entry name" value="Inositol_monoP_metal-BS"/>
</dbReference>
<dbReference type="CDD" id="cd01639">
    <property type="entry name" value="IMPase"/>
    <property type="match status" value="1"/>
</dbReference>
<dbReference type="PANTHER" id="PTHR20854:SF4">
    <property type="entry name" value="INOSITOL-1-MONOPHOSPHATASE-RELATED"/>
    <property type="match status" value="1"/>
</dbReference>
<feature type="binding site" evidence="7">
    <location>
        <position position="81"/>
    </location>
    <ligand>
        <name>Mg(2+)</name>
        <dbReference type="ChEBI" id="CHEBI:18420"/>
        <label>1</label>
        <note>catalytic</note>
    </ligand>
</feature>
<evidence type="ECO:0000313" key="9">
    <source>
        <dbReference type="EMBL" id="CAE8632396.1"/>
    </source>
</evidence>
<dbReference type="Pfam" id="PF00459">
    <property type="entry name" value="Inositol_P"/>
    <property type="match status" value="1"/>
</dbReference>